<evidence type="ECO:0000256" key="6">
    <source>
        <dbReference type="ARBA" id="ARBA00022729"/>
    </source>
</evidence>
<keyword evidence="16" id="KW-1185">Reference proteome</keyword>
<dbReference type="AlphaFoldDB" id="A0AAE9XNH7"/>
<feature type="domain" description="NolW-like" evidence="13">
    <location>
        <begin position="261"/>
        <end position="334"/>
    </location>
</feature>
<evidence type="ECO:0000256" key="2">
    <source>
        <dbReference type="ARBA" id="ARBA00006980"/>
    </source>
</evidence>
<keyword evidence="5" id="KW-0812">Transmembrane</keyword>
<dbReference type="PRINTS" id="PR01032">
    <property type="entry name" value="PHAGEIV"/>
</dbReference>
<evidence type="ECO:0000259" key="13">
    <source>
        <dbReference type="Pfam" id="PF03958"/>
    </source>
</evidence>
<dbReference type="InterPro" id="IPR004846">
    <property type="entry name" value="T2SS/T3SS_dom"/>
</dbReference>
<evidence type="ECO:0000313" key="15">
    <source>
        <dbReference type="EMBL" id="WCL53734.1"/>
    </source>
</evidence>
<dbReference type="Pfam" id="PF03958">
    <property type="entry name" value="Secretin_N"/>
    <property type="match status" value="2"/>
</dbReference>
<keyword evidence="3 10" id="KW-0813">Transport</keyword>
<dbReference type="PANTHER" id="PTHR30332:SF24">
    <property type="entry name" value="SECRETIN GSPD-RELATED"/>
    <property type="match status" value="1"/>
</dbReference>
<dbReference type="Pfam" id="PF00263">
    <property type="entry name" value="Secretin"/>
    <property type="match status" value="1"/>
</dbReference>
<evidence type="ECO:0000256" key="7">
    <source>
        <dbReference type="ARBA" id="ARBA00022927"/>
    </source>
</evidence>
<evidence type="ECO:0000256" key="5">
    <source>
        <dbReference type="ARBA" id="ARBA00022692"/>
    </source>
</evidence>
<dbReference type="KEGG" id="gso:PH603_14430"/>
<dbReference type="InterPro" id="IPR049371">
    <property type="entry name" value="GspD-like_N0"/>
</dbReference>
<dbReference type="GO" id="GO:0015628">
    <property type="term" value="P:protein secretion by the type II secretion system"/>
    <property type="evidence" value="ECO:0007669"/>
    <property type="project" value="InterPro"/>
</dbReference>
<dbReference type="NCBIfam" id="TIGR02517">
    <property type="entry name" value="type_II_gspD"/>
    <property type="match status" value="1"/>
</dbReference>
<evidence type="ECO:0000256" key="9">
    <source>
        <dbReference type="ARBA" id="ARBA00023237"/>
    </source>
</evidence>
<organism evidence="15 16">
    <name type="scientific">Gimibacter soli</name>
    <dbReference type="NCBI Taxonomy" id="3024400"/>
    <lineage>
        <taxon>Bacteria</taxon>
        <taxon>Pseudomonadati</taxon>
        <taxon>Pseudomonadota</taxon>
        <taxon>Alphaproteobacteria</taxon>
        <taxon>Kordiimonadales</taxon>
        <taxon>Temperatibacteraceae</taxon>
        <taxon>Gimibacter</taxon>
    </lineage>
</organism>
<evidence type="ECO:0000256" key="3">
    <source>
        <dbReference type="ARBA" id="ARBA00022448"/>
    </source>
</evidence>
<comment type="subcellular location">
    <subcellularLocation>
        <location evidence="1 10">Cell outer membrane</location>
    </subcellularLocation>
</comment>
<dbReference type="InterPro" id="IPR038591">
    <property type="entry name" value="NolW-like_sf"/>
</dbReference>
<dbReference type="EMBL" id="CP116805">
    <property type="protein sequence ID" value="WCL53734.1"/>
    <property type="molecule type" value="Genomic_DNA"/>
</dbReference>
<gene>
    <name evidence="15" type="primary">gspD</name>
    <name evidence="15" type="ORF">PH603_14430</name>
</gene>
<dbReference type="Gene3D" id="3.30.1370.120">
    <property type="match status" value="3"/>
</dbReference>
<keyword evidence="9" id="KW-0998">Cell outer membrane</keyword>
<comment type="similarity">
    <text evidence="2">Belongs to the bacterial secretin family. GSP D subfamily.</text>
</comment>
<sequence length="651" mass="68844">MITRLHRFARPALLAALMLATPPLMAAEDHLLNFRDADVRALIDDIAMITGRTFIVDPRVKGKVTVISRTPVPQGEVFDVFLSALKANGFTAFATANGAWKIVPEEGAAFDAQPVGKGTGDQMVTQIFRLSHIDTISALNTVKPVVNPQGRVIGHRTQNFLVVVDYAANMDRVAKLIAGIDADKSVVELIPLKHSSAAEIVNILATLRGGANGEAPDSAFAAVPVTSSNSVILKGPAEVVSRMKSLVGDLDNRNEAQGDLKVVYLSHADGEALVPILSEVSQSLASAQGEATPGTRRATVSFHKATNALVINASPEMQQTLEGVVRQLDIPRAQVLVEAIIVEISDNAAKELGLQYILAGGEGSWIPFTATNYSNTAPNVLAATGALVLDKKYGDDEDGPFSDGIKALGTAAVDSFLGMNGFAGGIAGQTKDGTLFGVILNAVASDTGSNILSTPSVMTMDNAEASILVGQEIPITTGEALGSANTNPFRTIDRKEVGVKLAVTPQINEGDEIRLNLEQEVSSVSGPVAANSTELVTNKREIKTTVSVRNGEIIVLGGLIEENERVSVEKVPLLGDIPVLGRAFRSEGKRKQKTNLMVFLRPTIVRSASDLAAVTSRKYGLMRDQQVSRSKTGESSLDAMMQDVIGSGVQN</sequence>
<reference evidence="15" key="1">
    <citation type="submission" date="2023-01" db="EMBL/GenBank/DDBJ databases">
        <title>The genome sequence of Kordiimonadaceae bacterium 6D33.</title>
        <authorList>
            <person name="Liu Y."/>
        </authorList>
    </citation>
    <scope>NUCLEOTIDE SEQUENCE</scope>
    <source>
        <strain evidence="15">6D33</strain>
    </source>
</reference>
<evidence type="ECO:0000259" key="14">
    <source>
        <dbReference type="Pfam" id="PF21305"/>
    </source>
</evidence>
<feature type="chain" id="PRO_5042108679" evidence="11">
    <location>
        <begin position="27"/>
        <end position="651"/>
    </location>
</feature>
<feature type="domain" description="Type II/III secretion system secretin-like" evidence="12">
    <location>
        <begin position="443"/>
        <end position="606"/>
    </location>
</feature>
<dbReference type="InterPro" id="IPR005644">
    <property type="entry name" value="NolW-like"/>
</dbReference>
<evidence type="ECO:0000256" key="10">
    <source>
        <dbReference type="RuleBase" id="RU004004"/>
    </source>
</evidence>
<dbReference type="PANTHER" id="PTHR30332">
    <property type="entry name" value="PROBABLE GENERAL SECRETION PATHWAY PROTEIN D"/>
    <property type="match status" value="1"/>
</dbReference>
<evidence type="ECO:0000256" key="4">
    <source>
        <dbReference type="ARBA" id="ARBA00022452"/>
    </source>
</evidence>
<protein>
    <submittedName>
        <fullName evidence="15">Type II secretion system secretin GspD</fullName>
    </submittedName>
</protein>
<feature type="domain" description="NolW-like" evidence="13">
    <location>
        <begin position="187"/>
        <end position="253"/>
    </location>
</feature>
<dbReference type="GO" id="GO:0015627">
    <property type="term" value="C:type II protein secretion system complex"/>
    <property type="evidence" value="ECO:0007669"/>
    <property type="project" value="InterPro"/>
</dbReference>
<proteinExistence type="inferred from homology"/>
<evidence type="ECO:0000256" key="8">
    <source>
        <dbReference type="ARBA" id="ARBA00023136"/>
    </source>
</evidence>
<name>A0AAE9XNH7_9PROT</name>
<evidence type="ECO:0000256" key="11">
    <source>
        <dbReference type="SAM" id="SignalP"/>
    </source>
</evidence>
<evidence type="ECO:0000256" key="1">
    <source>
        <dbReference type="ARBA" id="ARBA00004442"/>
    </source>
</evidence>
<dbReference type="Proteomes" id="UP001217500">
    <property type="component" value="Chromosome"/>
</dbReference>
<feature type="signal peptide" evidence="11">
    <location>
        <begin position="1"/>
        <end position="26"/>
    </location>
</feature>
<keyword evidence="7" id="KW-0653">Protein transport</keyword>
<keyword evidence="8" id="KW-0472">Membrane</keyword>
<keyword evidence="6 11" id="KW-0732">Signal</keyword>
<dbReference type="InterPro" id="IPR050810">
    <property type="entry name" value="Bact_Secretion_Sys_Channel"/>
</dbReference>
<feature type="domain" description="GspD-like N0" evidence="14">
    <location>
        <begin position="32"/>
        <end position="102"/>
    </location>
</feature>
<dbReference type="GO" id="GO:0009279">
    <property type="term" value="C:cell outer membrane"/>
    <property type="evidence" value="ECO:0007669"/>
    <property type="project" value="UniProtKB-SubCell"/>
</dbReference>
<dbReference type="InterPro" id="IPR001775">
    <property type="entry name" value="GspD/PilQ"/>
</dbReference>
<dbReference type="PRINTS" id="PR00811">
    <property type="entry name" value="BCTERIALGSPD"/>
</dbReference>
<dbReference type="RefSeq" id="WP_289503290.1">
    <property type="nucleotide sequence ID" value="NZ_CP116805.1"/>
</dbReference>
<evidence type="ECO:0000313" key="16">
    <source>
        <dbReference type="Proteomes" id="UP001217500"/>
    </source>
</evidence>
<dbReference type="InterPro" id="IPR013356">
    <property type="entry name" value="T2SS_GspD"/>
</dbReference>
<evidence type="ECO:0000259" key="12">
    <source>
        <dbReference type="Pfam" id="PF00263"/>
    </source>
</evidence>
<accession>A0AAE9XNH7</accession>
<keyword evidence="4" id="KW-1134">Transmembrane beta strand</keyword>
<dbReference type="Pfam" id="PF21305">
    <property type="entry name" value="type_II_gspD_N0"/>
    <property type="match status" value="1"/>
</dbReference>